<accession>A0ABD3FJ30</accession>
<dbReference type="EMBL" id="JBIMZQ010000015">
    <property type="protein sequence ID" value="KAL3666937.1"/>
    <property type="molecule type" value="Genomic_DNA"/>
</dbReference>
<sequence length="94" mass="10309">MIRIEETTKFYVEKCHLSTVLALRDKIVADGKVLPFFILGEMSPGDNDGGMKAAGFQRNVFRVCGLVVVVMGTDSKITDLADHSGGGTYKQEHF</sequence>
<gene>
    <name evidence="1" type="ORF">V7S43_007879</name>
    <name evidence="2" type="ORF">V7S43_007884</name>
</gene>
<evidence type="ECO:0000313" key="2">
    <source>
        <dbReference type="EMBL" id="KAL3666937.1"/>
    </source>
</evidence>
<dbReference type="EMBL" id="JBIMZQ010000015">
    <property type="protein sequence ID" value="KAL3666932.1"/>
    <property type="molecule type" value="Genomic_DNA"/>
</dbReference>
<organism evidence="1 3">
    <name type="scientific">Phytophthora oleae</name>
    <dbReference type="NCBI Taxonomy" id="2107226"/>
    <lineage>
        <taxon>Eukaryota</taxon>
        <taxon>Sar</taxon>
        <taxon>Stramenopiles</taxon>
        <taxon>Oomycota</taxon>
        <taxon>Peronosporomycetes</taxon>
        <taxon>Peronosporales</taxon>
        <taxon>Peronosporaceae</taxon>
        <taxon>Phytophthora</taxon>
    </lineage>
</organism>
<evidence type="ECO:0000313" key="1">
    <source>
        <dbReference type="EMBL" id="KAL3666932.1"/>
    </source>
</evidence>
<dbReference type="Proteomes" id="UP001632037">
    <property type="component" value="Unassembled WGS sequence"/>
</dbReference>
<reference evidence="1 3" key="1">
    <citation type="submission" date="2024-09" db="EMBL/GenBank/DDBJ databases">
        <title>Genome sequencing and assembly of Phytophthora oleae, isolate VK10A, causative agent of rot of olive drupes.</title>
        <authorList>
            <person name="Conti Taguali S."/>
            <person name="Riolo M."/>
            <person name="La Spada F."/>
            <person name="Cacciola S.O."/>
            <person name="Dionisio G."/>
        </authorList>
    </citation>
    <scope>NUCLEOTIDE SEQUENCE [LARGE SCALE GENOMIC DNA]</scope>
    <source>
        <strain evidence="1 3">VK10A</strain>
    </source>
</reference>
<name>A0ABD3FJ30_9STRA</name>
<keyword evidence="3" id="KW-1185">Reference proteome</keyword>
<proteinExistence type="predicted"/>
<protein>
    <submittedName>
        <fullName evidence="1">Uncharacterized protein</fullName>
    </submittedName>
</protein>
<evidence type="ECO:0000313" key="3">
    <source>
        <dbReference type="Proteomes" id="UP001632037"/>
    </source>
</evidence>
<comment type="caution">
    <text evidence="1">The sequence shown here is derived from an EMBL/GenBank/DDBJ whole genome shotgun (WGS) entry which is preliminary data.</text>
</comment>
<dbReference type="AlphaFoldDB" id="A0ABD3FJ30"/>